<dbReference type="Pfam" id="PF00012">
    <property type="entry name" value="HSP70"/>
    <property type="match status" value="1"/>
</dbReference>
<dbReference type="Gene3D" id="3.30.420.40">
    <property type="match status" value="2"/>
</dbReference>
<keyword evidence="1" id="KW-0547">Nucleotide-binding</keyword>
<evidence type="ECO:0000256" key="1">
    <source>
        <dbReference type="ARBA" id="ARBA00022741"/>
    </source>
</evidence>
<name>A0A7J6V3V8_THATH</name>
<gene>
    <name evidence="3" type="ORF">FRX31_031578</name>
</gene>
<dbReference type="EMBL" id="JABWDY010039534">
    <property type="protein sequence ID" value="KAF5178835.1"/>
    <property type="molecule type" value="Genomic_DNA"/>
</dbReference>
<dbReference type="GO" id="GO:0005524">
    <property type="term" value="F:ATP binding"/>
    <property type="evidence" value="ECO:0007669"/>
    <property type="project" value="UniProtKB-KW"/>
</dbReference>
<evidence type="ECO:0000313" key="3">
    <source>
        <dbReference type="EMBL" id="KAF5178835.1"/>
    </source>
</evidence>
<dbReference type="AlphaFoldDB" id="A0A7J6V3V8"/>
<reference evidence="3 4" key="1">
    <citation type="submission" date="2020-06" db="EMBL/GenBank/DDBJ databases">
        <title>Transcriptomic and genomic resources for Thalictrum thalictroides and T. hernandezii: Facilitating candidate gene discovery in an emerging model plant lineage.</title>
        <authorList>
            <person name="Arias T."/>
            <person name="Riano-Pachon D.M."/>
            <person name="Di Stilio V.S."/>
        </authorList>
    </citation>
    <scope>NUCLEOTIDE SEQUENCE [LARGE SCALE GENOMIC DNA]</scope>
    <source>
        <strain evidence="4">cv. WT478/WT964</strain>
        <tissue evidence="3">Leaves</tissue>
    </source>
</reference>
<organism evidence="3 4">
    <name type="scientific">Thalictrum thalictroides</name>
    <name type="common">Rue-anemone</name>
    <name type="synonym">Anemone thalictroides</name>
    <dbReference type="NCBI Taxonomy" id="46969"/>
    <lineage>
        <taxon>Eukaryota</taxon>
        <taxon>Viridiplantae</taxon>
        <taxon>Streptophyta</taxon>
        <taxon>Embryophyta</taxon>
        <taxon>Tracheophyta</taxon>
        <taxon>Spermatophyta</taxon>
        <taxon>Magnoliopsida</taxon>
        <taxon>Ranunculales</taxon>
        <taxon>Ranunculaceae</taxon>
        <taxon>Thalictroideae</taxon>
        <taxon>Thalictrum</taxon>
    </lineage>
</organism>
<keyword evidence="4" id="KW-1185">Reference proteome</keyword>
<accession>A0A7J6V3V8</accession>
<comment type="caution">
    <text evidence="3">The sequence shown here is derived from an EMBL/GenBank/DDBJ whole genome shotgun (WGS) entry which is preliminary data.</text>
</comment>
<dbReference type="GO" id="GO:0140662">
    <property type="term" value="F:ATP-dependent protein folding chaperone"/>
    <property type="evidence" value="ECO:0007669"/>
    <property type="project" value="InterPro"/>
</dbReference>
<evidence type="ECO:0008006" key="5">
    <source>
        <dbReference type="Google" id="ProtNLM"/>
    </source>
</evidence>
<dbReference type="Proteomes" id="UP000554482">
    <property type="component" value="Unassembled WGS sequence"/>
</dbReference>
<feature type="non-terminal residue" evidence="3">
    <location>
        <position position="59"/>
    </location>
</feature>
<keyword evidence="2" id="KW-0067">ATP-binding</keyword>
<protein>
    <recommendedName>
        <fullName evidence="5">Chaperone protein dnak</fullName>
    </recommendedName>
</protein>
<dbReference type="InterPro" id="IPR013126">
    <property type="entry name" value="Hsp_70_fam"/>
</dbReference>
<evidence type="ECO:0000256" key="2">
    <source>
        <dbReference type="ARBA" id="ARBA00022840"/>
    </source>
</evidence>
<sequence length="59" mass="6348">MLKACKIASLDIKELVLEPISAAKYHGLMERPGRFVLIIDYGGGSLDTTVLQISESGAQ</sequence>
<dbReference type="OrthoDB" id="6096140at2759"/>
<evidence type="ECO:0000313" key="4">
    <source>
        <dbReference type="Proteomes" id="UP000554482"/>
    </source>
</evidence>
<proteinExistence type="predicted"/>